<dbReference type="EMBL" id="CP036525">
    <property type="protein sequence ID" value="QDT06655.1"/>
    <property type="molecule type" value="Genomic_DNA"/>
</dbReference>
<dbReference type="Proteomes" id="UP000318538">
    <property type="component" value="Chromosome"/>
</dbReference>
<evidence type="ECO:0000256" key="1">
    <source>
        <dbReference type="SAM" id="MobiDB-lite"/>
    </source>
</evidence>
<evidence type="ECO:0008006" key="4">
    <source>
        <dbReference type="Google" id="ProtNLM"/>
    </source>
</evidence>
<dbReference type="KEGG" id="rlc:K227x_50710"/>
<evidence type="ECO:0000313" key="3">
    <source>
        <dbReference type="Proteomes" id="UP000318538"/>
    </source>
</evidence>
<name>A0A517NHN7_9BACT</name>
<dbReference type="AlphaFoldDB" id="A0A517NHN7"/>
<sequence length="200" mass="20757">MNQRIATIMTAATLLMVSSGCGTIRNFMFGRGAQCGLCNKLGSCLPCGRFGNMAPAAAPCQSAPLAAPAYAPTYAPAYAPAAPTCQAPAQGVVTAPPCGCQNYAGMEQSSDVYSSGMCGCGNDYAPGVQDPYLQSSPYMGTIQGGSTNYGEQIIGDTGYPQGAPVQPESNWQNRTQSRKFDTDGAKILYEDPIPSNAKPL</sequence>
<evidence type="ECO:0000313" key="2">
    <source>
        <dbReference type="EMBL" id="QDT06655.1"/>
    </source>
</evidence>
<dbReference type="RefSeq" id="WP_218933483.1">
    <property type="nucleotide sequence ID" value="NZ_CP036525.1"/>
</dbReference>
<reference evidence="2 3" key="1">
    <citation type="submission" date="2019-02" db="EMBL/GenBank/DDBJ databases">
        <title>Deep-cultivation of Planctomycetes and their phenomic and genomic characterization uncovers novel biology.</title>
        <authorList>
            <person name="Wiegand S."/>
            <person name="Jogler M."/>
            <person name="Boedeker C."/>
            <person name="Pinto D."/>
            <person name="Vollmers J."/>
            <person name="Rivas-Marin E."/>
            <person name="Kohn T."/>
            <person name="Peeters S.H."/>
            <person name="Heuer A."/>
            <person name="Rast P."/>
            <person name="Oberbeckmann S."/>
            <person name="Bunk B."/>
            <person name="Jeske O."/>
            <person name="Meyerdierks A."/>
            <person name="Storesund J.E."/>
            <person name="Kallscheuer N."/>
            <person name="Luecker S."/>
            <person name="Lage O.M."/>
            <person name="Pohl T."/>
            <person name="Merkel B.J."/>
            <person name="Hornburger P."/>
            <person name="Mueller R.-W."/>
            <person name="Bruemmer F."/>
            <person name="Labrenz M."/>
            <person name="Spormann A.M."/>
            <person name="Op den Camp H."/>
            <person name="Overmann J."/>
            <person name="Amann R."/>
            <person name="Jetten M.S.M."/>
            <person name="Mascher T."/>
            <person name="Medema M.H."/>
            <person name="Devos D.P."/>
            <person name="Kaster A.-K."/>
            <person name="Ovreas L."/>
            <person name="Rohde M."/>
            <person name="Galperin M.Y."/>
            <person name="Jogler C."/>
        </authorList>
    </citation>
    <scope>NUCLEOTIDE SEQUENCE [LARGE SCALE GENOMIC DNA]</scope>
    <source>
        <strain evidence="2 3">K22_7</strain>
    </source>
</reference>
<gene>
    <name evidence="2" type="ORF">K227x_50710</name>
</gene>
<accession>A0A517NHN7</accession>
<feature type="region of interest" description="Disordered" evidence="1">
    <location>
        <begin position="157"/>
        <end position="200"/>
    </location>
</feature>
<keyword evidence="3" id="KW-1185">Reference proteome</keyword>
<proteinExistence type="predicted"/>
<protein>
    <recommendedName>
        <fullName evidence="4">Lipoprotein</fullName>
    </recommendedName>
</protein>
<organism evidence="2 3">
    <name type="scientific">Rubripirellula lacrimiformis</name>
    <dbReference type="NCBI Taxonomy" id="1930273"/>
    <lineage>
        <taxon>Bacteria</taxon>
        <taxon>Pseudomonadati</taxon>
        <taxon>Planctomycetota</taxon>
        <taxon>Planctomycetia</taxon>
        <taxon>Pirellulales</taxon>
        <taxon>Pirellulaceae</taxon>
        <taxon>Rubripirellula</taxon>
    </lineage>
</organism>
<dbReference type="PROSITE" id="PS51257">
    <property type="entry name" value="PROKAR_LIPOPROTEIN"/>
    <property type="match status" value="1"/>
</dbReference>